<keyword evidence="19" id="KW-1185">Reference proteome</keyword>
<keyword evidence="8" id="KW-0238">DNA-binding</keyword>
<keyword evidence="5 15" id="KW-0378">Hydrolase</keyword>
<dbReference type="PANTHER" id="PTHR47964">
    <property type="entry name" value="ATP-DEPENDENT DNA HELICASE HOMOLOG RECG, CHLOROPLASTIC"/>
    <property type="match status" value="1"/>
</dbReference>
<keyword evidence="4 15" id="KW-0227">DNA damage</keyword>
<keyword evidence="9 15" id="KW-0233">DNA recombination</keyword>
<evidence type="ECO:0000256" key="11">
    <source>
        <dbReference type="ARBA" id="ARBA00023235"/>
    </source>
</evidence>
<dbReference type="InterPro" id="IPR047112">
    <property type="entry name" value="RecG/Mfd"/>
</dbReference>
<keyword evidence="3 15" id="KW-0547">Nucleotide-binding</keyword>
<dbReference type="Pfam" id="PF17191">
    <property type="entry name" value="RecG_wedge"/>
    <property type="match status" value="1"/>
</dbReference>
<dbReference type="HOGENOM" id="CLU_005122_7_1_7"/>
<evidence type="ECO:0000256" key="4">
    <source>
        <dbReference type="ARBA" id="ARBA00022763"/>
    </source>
</evidence>
<organism evidence="18 19">
    <name type="scientific">Bdellovibrio bacteriovorus (strain ATCC 15356 / DSM 50701 / NCIMB 9529 / HD100)</name>
    <dbReference type="NCBI Taxonomy" id="264462"/>
    <lineage>
        <taxon>Bacteria</taxon>
        <taxon>Pseudomonadati</taxon>
        <taxon>Bdellovibrionota</taxon>
        <taxon>Bdellovibrionia</taxon>
        <taxon>Bdellovibrionales</taxon>
        <taxon>Pseudobdellovibrionaceae</taxon>
        <taxon>Bdellovibrio</taxon>
    </lineage>
</organism>
<dbReference type="InterPro" id="IPR004609">
    <property type="entry name" value="ATP-dep_DNA_helicase_RecG"/>
</dbReference>
<dbReference type="InterPro" id="IPR014001">
    <property type="entry name" value="Helicase_ATP-bd"/>
</dbReference>
<comment type="function">
    <text evidence="15">Plays a critical role in recombination and DNA repair. Helps process Holliday junction intermediates to mature products by catalyzing branch migration. Has replication fork regression activity, unwinds stalled or blocked replication forks to make a HJ that can be resolved. Has a DNA unwinding activity characteristic of a DNA helicase with 3'-5' polarity.</text>
</comment>
<dbReference type="NCBIfam" id="NF008168">
    <property type="entry name" value="PRK10917.2-2"/>
    <property type="match status" value="1"/>
</dbReference>
<evidence type="ECO:0000256" key="9">
    <source>
        <dbReference type="ARBA" id="ARBA00023172"/>
    </source>
</evidence>
<dbReference type="EC" id="5.6.2.4" evidence="13 15"/>
<dbReference type="PANTHER" id="PTHR47964:SF1">
    <property type="entry name" value="ATP-DEPENDENT DNA HELICASE HOMOLOG RECG, CHLOROPLASTIC"/>
    <property type="match status" value="1"/>
</dbReference>
<dbReference type="CDD" id="cd04488">
    <property type="entry name" value="RecG_wedge_OBF"/>
    <property type="match status" value="1"/>
</dbReference>
<evidence type="ECO:0000313" key="19">
    <source>
        <dbReference type="Proteomes" id="UP000008080"/>
    </source>
</evidence>
<keyword evidence="7 15" id="KW-0067">ATP-binding</keyword>
<dbReference type="PROSITE" id="PS51192">
    <property type="entry name" value="HELICASE_ATP_BIND_1"/>
    <property type="match status" value="1"/>
</dbReference>
<keyword evidence="11" id="KW-0413">Isomerase</keyword>
<comment type="catalytic activity">
    <reaction evidence="12 15">
        <text>Couples ATP hydrolysis with the unwinding of duplex DNA by translocating in the 3'-5' direction.</text>
        <dbReference type="EC" id="5.6.2.4"/>
    </reaction>
</comment>
<evidence type="ECO:0000256" key="8">
    <source>
        <dbReference type="ARBA" id="ARBA00023125"/>
    </source>
</evidence>
<evidence type="ECO:0000256" key="15">
    <source>
        <dbReference type="RuleBase" id="RU363016"/>
    </source>
</evidence>
<evidence type="ECO:0000256" key="2">
    <source>
        <dbReference type="ARBA" id="ARBA00017846"/>
    </source>
</evidence>
<proteinExistence type="inferred from homology"/>
<dbReference type="InterPro" id="IPR033454">
    <property type="entry name" value="RecG_wedge"/>
</dbReference>
<accession>Q6MKR1</accession>
<sequence length="701" mass="79238">MVHNPCMALRLDTQIQFLKGVGPKLGDLFSRKGLKTLGDLFEFYPRAYEDQRAARNISSLRPDDIVSIKATVVAVHSVNMGRSARKMYDVLVRDASGQIHCKYFRVPYKGYFERFKPFTEVRVVGKVTEYRGRLEFHHPDIKDVEPDEETQDALIPLYTEIEGLATAKIMKLVRSAFAQIEEWPEEAFPKWMREKYNLIPRKDALKDIHFPDPNKAKQYSEFKTAAQKRIIFDEFFWLELYLASKKAGFQKEGAPQIRNSGEKMRALLQSLPFEMTGAQKRVFTEIKADLEKGHPMHRMVQGDVGSGKTLVSFMAAIYAAESGYQSCLMAPTEILAEQHFKNARKVLEPLGIRLGLLVGKSKASERKQLLAALGAGEIDLIIGTHALIEDEVQFANLGLVIIDEQHRFGVEQRGVLKNKGNSPHFLVMTATPIPRTLAMTVYGDLDVSIIDEMPAGRSPIQTRATFESKRPQALQFMLEQIQKGRQAYIVYPLVEESEKIDLKDAVSEYEKLKELYPQLKIGLLHGKMKPDEKDQVMDQFRKNEIQVLVSTTVIEVGVDVPNANIMIIEHAERFGLSQLHQLRGRVGRGEHKSFCILIMGYAVSEEGKARTEMMEKTTDGFKIAEFDLEMRGPGEFMGTKQSGLSGFKLANLVRDMAILQEAREAAFEVLRKDPRLSYVENQGLKAELLREHGPAALAGIA</sequence>
<dbReference type="eggNOG" id="COG1200">
    <property type="taxonomic scope" value="Bacteria"/>
</dbReference>
<dbReference type="InterPro" id="IPR027417">
    <property type="entry name" value="P-loop_NTPase"/>
</dbReference>
<dbReference type="GO" id="GO:0016887">
    <property type="term" value="F:ATP hydrolysis activity"/>
    <property type="evidence" value="ECO:0007669"/>
    <property type="project" value="RHEA"/>
</dbReference>
<protein>
    <recommendedName>
        <fullName evidence="2 15">ATP-dependent DNA helicase RecG</fullName>
        <ecNumber evidence="13 15">5.6.2.4</ecNumber>
    </recommendedName>
</protein>
<dbReference type="InterPro" id="IPR011545">
    <property type="entry name" value="DEAD/DEAH_box_helicase_dom"/>
</dbReference>
<dbReference type="SUPFAM" id="SSF50249">
    <property type="entry name" value="Nucleic acid-binding proteins"/>
    <property type="match status" value="1"/>
</dbReference>
<keyword evidence="6 15" id="KW-0347">Helicase</keyword>
<evidence type="ECO:0000256" key="12">
    <source>
        <dbReference type="ARBA" id="ARBA00034617"/>
    </source>
</evidence>
<dbReference type="InterPro" id="IPR001650">
    <property type="entry name" value="Helicase_C-like"/>
</dbReference>
<keyword evidence="10 15" id="KW-0234">DNA repair</keyword>
<dbReference type="Gene3D" id="2.40.50.140">
    <property type="entry name" value="Nucleic acid-binding proteins"/>
    <property type="match status" value="1"/>
</dbReference>
<dbReference type="Proteomes" id="UP000008080">
    <property type="component" value="Chromosome"/>
</dbReference>
<dbReference type="KEGG" id="bba:Bd2324"/>
<dbReference type="SMART" id="SM00487">
    <property type="entry name" value="DEXDc"/>
    <property type="match status" value="1"/>
</dbReference>
<evidence type="ECO:0000256" key="10">
    <source>
        <dbReference type="ARBA" id="ARBA00023204"/>
    </source>
</evidence>
<dbReference type="InterPro" id="IPR012340">
    <property type="entry name" value="NA-bd_OB-fold"/>
</dbReference>
<dbReference type="Gene3D" id="3.40.50.300">
    <property type="entry name" value="P-loop containing nucleotide triphosphate hydrolases"/>
    <property type="match status" value="2"/>
</dbReference>
<feature type="domain" description="Helicase ATP-binding" evidence="16">
    <location>
        <begin position="289"/>
        <end position="450"/>
    </location>
</feature>
<comment type="similarity">
    <text evidence="1 15">Belongs to the helicase family. RecG subfamily.</text>
</comment>
<evidence type="ECO:0000259" key="17">
    <source>
        <dbReference type="PROSITE" id="PS51194"/>
    </source>
</evidence>
<evidence type="ECO:0000256" key="1">
    <source>
        <dbReference type="ARBA" id="ARBA00007504"/>
    </source>
</evidence>
<dbReference type="PROSITE" id="PS51194">
    <property type="entry name" value="HELICASE_CTER"/>
    <property type="match status" value="1"/>
</dbReference>
<evidence type="ECO:0000313" key="18">
    <source>
        <dbReference type="EMBL" id="CAE80146.1"/>
    </source>
</evidence>
<dbReference type="EMBL" id="BX842652">
    <property type="protein sequence ID" value="CAE80146.1"/>
    <property type="molecule type" value="Genomic_DNA"/>
</dbReference>
<dbReference type="GO" id="GO:0005524">
    <property type="term" value="F:ATP binding"/>
    <property type="evidence" value="ECO:0007669"/>
    <property type="project" value="UniProtKB-KW"/>
</dbReference>
<dbReference type="Pfam" id="PF00270">
    <property type="entry name" value="DEAD"/>
    <property type="match status" value="1"/>
</dbReference>
<dbReference type="SUPFAM" id="SSF52540">
    <property type="entry name" value="P-loop containing nucleoside triphosphate hydrolases"/>
    <property type="match status" value="2"/>
</dbReference>
<dbReference type="GO" id="GO:0003677">
    <property type="term" value="F:DNA binding"/>
    <property type="evidence" value="ECO:0007669"/>
    <property type="project" value="UniProtKB-KW"/>
</dbReference>
<feature type="domain" description="Helicase C-terminal" evidence="17">
    <location>
        <begin position="473"/>
        <end position="634"/>
    </location>
</feature>
<dbReference type="Pfam" id="PF19833">
    <property type="entry name" value="RecG_dom3_C"/>
    <property type="match status" value="1"/>
</dbReference>
<dbReference type="GO" id="GO:0006310">
    <property type="term" value="P:DNA recombination"/>
    <property type="evidence" value="ECO:0007669"/>
    <property type="project" value="UniProtKB-UniRule"/>
</dbReference>
<dbReference type="CDD" id="cd18811">
    <property type="entry name" value="SF2_C_RecG"/>
    <property type="match status" value="1"/>
</dbReference>
<reference evidence="18 19" key="1">
    <citation type="journal article" date="2004" name="Science">
        <title>A predator unmasked: life cycle of Bdellovibrio bacteriovorus from a genomic perspective.</title>
        <authorList>
            <person name="Rendulic S."/>
            <person name="Jagtap P."/>
            <person name="Rosinus A."/>
            <person name="Eppinger M."/>
            <person name="Baar C."/>
            <person name="Lanz C."/>
            <person name="Keller H."/>
            <person name="Lambert C."/>
            <person name="Evans K.J."/>
            <person name="Goesmann A."/>
            <person name="Meyer F."/>
            <person name="Sockett R.E."/>
            <person name="Schuster S.C."/>
        </authorList>
    </citation>
    <scope>NUCLEOTIDE SEQUENCE [LARGE SCALE GENOMIC DNA]</scope>
    <source>
        <strain evidence="19">ATCC 15356 / DSM 50701 / NCIMB 9529 / HD100</strain>
    </source>
</reference>
<dbReference type="SMART" id="SM00490">
    <property type="entry name" value="HELICc"/>
    <property type="match status" value="1"/>
</dbReference>
<dbReference type="AlphaFoldDB" id="Q6MKR1"/>
<evidence type="ECO:0000259" key="16">
    <source>
        <dbReference type="PROSITE" id="PS51192"/>
    </source>
</evidence>
<evidence type="ECO:0000256" key="5">
    <source>
        <dbReference type="ARBA" id="ARBA00022801"/>
    </source>
</evidence>
<evidence type="ECO:0000256" key="6">
    <source>
        <dbReference type="ARBA" id="ARBA00022806"/>
    </source>
</evidence>
<dbReference type="CDD" id="cd17992">
    <property type="entry name" value="DEXHc_RecG"/>
    <property type="match status" value="1"/>
</dbReference>
<evidence type="ECO:0000256" key="3">
    <source>
        <dbReference type="ARBA" id="ARBA00022741"/>
    </source>
</evidence>
<dbReference type="NCBIfam" id="NF008165">
    <property type="entry name" value="PRK10917.1-3"/>
    <property type="match status" value="1"/>
</dbReference>
<dbReference type="GO" id="GO:0043138">
    <property type="term" value="F:3'-5' DNA helicase activity"/>
    <property type="evidence" value="ECO:0007669"/>
    <property type="project" value="UniProtKB-EC"/>
</dbReference>
<name>Q6MKR1_BDEBA</name>
<dbReference type="NCBIfam" id="TIGR00643">
    <property type="entry name" value="recG"/>
    <property type="match status" value="1"/>
</dbReference>
<dbReference type="Pfam" id="PF00271">
    <property type="entry name" value="Helicase_C"/>
    <property type="match status" value="1"/>
</dbReference>
<evidence type="ECO:0000256" key="14">
    <source>
        <dbReference type="ARBA" id="ARBA00048988"/>
    </source>
</evidence>
<evidence type="ECO:0000256" key="13">
    <source>
        <dbReference type="ARBA" id="ARBA00034808"/>
    </source>
</evidence>
<dbReference type="InterPro" id="IPR045562">
    <property type="entry name" value="RecG_dom3_C"/>
</dbReference>
<dbReference type="GO" id="GO:0006281">
    <property type="term" value="P:DNA repair"/>
    <property type="evidence" value="ECO:0007669"/>
    <property type="project" value="UniProtKB-UniRule"/>
</dbReference>
<comment type="catalytic activity">
    <reaction evidence="14 15">
        <text>ATP + H2O = ADP + phosphate + H(+)</text>
        <dbReference type="Rhea" id="RHEA:13065"/>
        <dbReference type="ChEBI" id="CHEBI:15377"/>
        <dbReference type="ChEBI" id="CHEBI:15378"/>
        <dbReference type="ChEBI" id="CHEBI:30616"/>
        <dbReference type="ChEBI" id="CHEBI:43474"/>
        <dbReference type="ChEBI" id="CHEBI:456216"/>
        <dbReference type="EC" id="5.6.2.4"/>
    </reaction>
</comment>
<gene>
    <name evidence="18" type="primary">recG</name>
    <name evidence="18" type="ordered locus">Bd2324</name>
</gene>
<dbReference type="STRING" id="264462.Bd2324"/>
<evidence type="ECO:0000256" key="7">
    <source>
        <dbReference type="ARBA" id="ARBA00022840"/>
    </source>
</evidence>